<keyword evidence="2" id="KW-1185">Reference proteome</keyword>
<accession>A0ACB9RGF1</accession>
<organism evidence="1 2">
    <name type="scientific">Melastoma candidum</name>
    <dbReference type="NCBI Taxonomy" id="119954"/>
    <lineage>
        <taxon>Eukaryota</taxon>
        <taxon>Viridiplantae</taxon>
        <taxon>Streptophyta</taxon>
        <taxon>Embryophyta</taxon>
        <taxon>Tracheophyta</taxon>
        <taxon>Spermatophyta</taxon>
        <taxon>Magnoliopsida</taxon>
        <taxon>eudicotyledons</taxon>
        <taxon>Gunneridae</taxon>
        <taxon>Pentapetalae</taxon>
        <taxon>rosids</taxon>
        <taxon>malvids</taxon>
        <taxon>Myrtales</taxon>
        <taxon>Melastomataceae</taxon>
        <taxon>Melastomatoideae</taxon>
        <taxon>Melastomateae</taxon>
        <taxon>Melastoma</taxon>
    </lineage>
</organism>
<name>A0ACB9RGF1_9MYRT</name>
<dbReference type="EMBL" id="CM042883">
    <property type="protein sequence ID" value="KAI4376684.1"/>
    <property type="molecule type" value="Genomic_DNA"/>
</dbReference>
<evidence type="ECO:0000313" key="2">
    <source>
        <dbReference type="Proteomes" id="UP001057402"/>
    </source>
</evidence>
<sequence length="108" mass="11747">MTGLHTPNSSSFPTHNPTKASSSNGDGNGYGGREKKLEMGKWELGGEELGTRRTCSFHQREKRKEEGSAGTQDHSSSSFNLSSRKHVVVVLLLLFDVCCGQYVVVAAF</sequence>
<proteinExistence type="predicted"/>
<dbReference type="Proteomes" id="UP001057402">
    <property type="component" value="Chromosome 4"/>
</dbReference>
<comment type="caution">
    <text evidence="1">The sequence shown here is derived from an EMBL/GenBank/DDBJ whole genome shotgun (WGS) entry which is preliminary data.</text>
</comment>
<protein>
    <submittedName>
        <fullName evidence="1">Uncharacterized protein</fullName>
    </submittedName>
</protein>
<gene>
    <name evidence="1" type="ORF">MLD38_014420</name>
</gene>
<reference evidence="2" key="1">
    <citation type="journal article" date="2023" name="Front. Plant Sci.">
        <title>Chromosomal-level genome assembly of Melastoma candidum provides insights into trichome evolution.</title>
        <authorList>
            <person name="Zhong Y."/>
            <person name="Wu W."/>
            <person name="Sun C."/>
            <person name="Zou P."/>
            <person name="Liu Y."/>
            <person name="Dai S."/>
            <person name="Zhou R."/>
        </authorList>
    </citation>
    <scope>NUCLEOTIDE SEQUENCE [LARGE SCALE GENOMIC DNA]</scope>
</reference>
<evidence type="ECO:0000313" key="1">
    <source>
        <dbReference type="EMBL" id="KAI4376684.1"/>
    </source>
</evidence>